<dbReference type="GO" id="GO:0009982">
    <property type="term" value="F:pseudouridine synthase activity"/>
    <property type="evidence" value="ECO:0007669"/>
    <property type="project" value="InterPro"/>
</dbReference>
<organism evidence="4 5">
    <name type="scientific">Candidatus Spyradosoma merdigallinarum</name>
    <dbReference type="NCBI Taxonomy" id="2840950"/>
    <lineage>
        <taxon>Bacteria</taxon>
        <taxon>Pseudomonadati</taxon>
        <taxon>Verrucomicrobiota</taxon>
        <taxon>Opitutia</taxon>
        <taxon>Opitutia incertae sedis</taxon>
        <taxon>Candidatus Spyradosoma</taxon>
    </lineage>
</organism>
<dbReference type="AlphaFoldDB" id="A0A9D1T1P3"/>
<evidence type="ECO:0000313" key="5">
    <source>
        <dbReference type="Proteomes" id="UP000886812"/>
    </source>
</evidence>
<comment type="similarity">
    <text evidence="1">Belongs to the pseudouridine synthase RluA family.</text>
</comment>
<sequence>MSGANTDSFSRQDAARAFPPPGAQAKNAPLIDLAELPSWIVEEDADFLAFSKPGWVVCHPSKNGPLSSLVGAVREWRGGATMHLVSRLDRETSGIILIALNREAASKSQKAVERRMVSKTYLAILEGEMREPQLVDAPLRPDTASPVLVKQCVGNGPDARTAVSFFEPLYRGNGYTLARVELHTGRKHQIRAHAQHIGHCVVGDKLYGRNERLYLEFCEKGWTDRCARELEMPRQALHAARLVFKSPDFQRTFSAPLPQDMRDFCLEKIGVPAEQLDRLLDD</sequence>
<dbReference type="PANTHER" id="PTHR21600:SF87">
    <property type="entry name" value="RNA PSEUDOURIDYLATE SYNTHASE DOMAIN-CONTAINING PROTEIN 1"/>
    <property type="match status" value="1"/>
</dbReference>
<dbReference type="InterPro" id="IPR020103">
    <property type="entry name" value="PsdUridine_synth_cat_dom_sf"/>
</dbReference>
<dbReference type="PANTHER" id="PTHR21600">
    <property type="entry name" value="MITOCHONDRIAL RNA PSEUDOURIDINE SYNTHASE"/>
    <property type="match status" value="1"/>
</dbReference>
<protein>
    <submittedName>
        <fullName evidence="4">RluA family pseudouridine synthase</fullName>
    </submittedName>
</protein>
<dbReference type="EMBL" id="DVOG01000178">
    <property type="protein sequence ID" value="HIV04810.1"/>
    <property type="molecule type" value="Genomic_DNA"/>
</dbReference>
<feature type="domain" description="Pseudouridine synthase RsuA/RluA-like" evidence="3">
    <location>
        <begin position="47"/>
        <end position="196"/>
    </location>
</feature>
<dbReference type="GO" id="GO:0003723">
    <property type="term" value="F:RNA binding"/>
    <property type="evidence" value="ECO:0007669"/>
    <property type="project" value="InterPro"/>
</dbReference>
<dbReference type="InterPro" id="IPR006145">
    <property type="entry name" value="PsdUridine_synth_RsuA/RluA"/>
</dbReference>
<dbReference type="CDD" id="cd02869">
    <property type="entry name" value="PseudoU_synth_RluA_like"/>
    <property type="match status" value="1"/>
</dbReference>
<dbReference type="SUPFAM" id="SSF55120">
    <property type="entry name" value="Pseudouridine synthase"/>
    <property type="match status" value="1"/>
</dbReference>
<dbReference type="Proteomes" id="UP000886812">
    <property type="component" value="Unassembled WGS sequence"/>
</dbReference>
<reference evidence="4" key="1">
    <citation type="submission" date="2020-10" db="EMBL/GenBank/DDBJ databases">
        <authorList>
            <person name="Gilroy R."/>
        </authorList>
    </citation>
    <scope>NUCLEOTIDE SEQUENCE</scope>
    <source>
        <strain evidence="4">10669</strain>
    </source>
</reference>
<evidence type="ECO:0000259" key="3">
    <source>
        <dbReference type="Pfam" id="PF00849"/>
    </source>
</evidence>
<comment type="caution">
    <text evidence="4">The sequence shown here is derived from an EMBL/GenBank/DDBJ whole genome shotgun (WGS) entry which is preliminary data.</text>
</comment>
<feature type="region of interest" description="Disordered" evidence="2">
    <location>
        <begin position="1"/>
        <end position="23"/>
    </location>
</feature>
<evidence type="ECO:0000256" key="1">
    <source>
        <dbReference type="ARBA" id="ARBA00010876"/>
    </source>
</evidence>
<feature type="compositionally biased region" description="Polar residues" evidence="2">
    <location>
        <begin position="1"/>
        <end position="11"/>
    </location>
</feature>
<evidence type="ECO:0000313" key="4">
    <source>
        <dbReference type="EMBL" id="HIV04810.1"/>
    </source>
</evidence>
<dbReference type="GO" id="GO:0000455">
    <property type="term" value="P:enzyme-directed rRNA pseudouridine synthesis"/>
    <property type="evidence" value="ECO:0007669"/>
    <property type="project" value="TreeGrafter"/>
</dbReference>
<dbReference type="Pfam" id="PF00849">
    <property type="entry name" value="PseudoU_synth_2"/>
    <property type="match status" value="1"/>
</dbReference>
<dbReference type="GO" id="GO:0140098">
    <property type="term" value="F:catalytic activity, acting on RNA"/>
    <property type="evidence" value="ECO:0007669"/>
    <property type="project" value="UniProtKB-ARBA"/>
</dbReference>
<proteinExistence type="inferred from homology"/>
<accession>A0A9D1T1P3</accession>
<evidence type="ECO:0000256" key="2">
    <source>
        <dbReference type="SAM" id="MobiDB-lite"/>
    </source>
</evidence>
<dbReference type="InterPro" id="IPR050188">
    <property type="entry name" value="RluA_PseudoU_synthase"/>
</dbReference>
<reference evidence="4" key="2">
    <citation type="journal article" date="2021" name="PeerJ">
        <title>Extensive microbial diversity within the chicken gut microbiome revealed by metagenomics and culture.</title>
        <authorList>
            <person name="Gilroy R."/>
            <person name="Ravi A."/>
            <person name="Getino M."/>
            <person name="Pursley I."/>
            <person name="Horton D.L."/>
            <person name="Alikhan N.F."/>
            <person name="Baker D."/>
            <person name="Gharbi K."/>
            <person name="Hall N."/>
            <person name="Watson M."/>
            <person name="Adriaenssens E.M."/>
            <person name="Foster-Nyarko E."/>
            <person name="Jarju S."/>
            <person name="Secka A."/>
            <person name="Antonio M."/>
            <person name="Oren A."/>
            <person name="Chaudhuri R.R."/>
            <person name="La Ragione R."/>
            <person name="Hildebrand F."/>
            <person name="Pallen M.J."/>
        </authorList>
    </citation>
    <scope>NUCLEOTIDE SEQUENCE</scope>
    <source>
        <strain evidence="4">10669</strain>
    </source>
</reference>
<gene>
    <name evidence="4" type="ORF">IAC75_06685</name>
</gene>
<dbReference type="Gene3D" id="3.30.2350.10">
    <property type="entry name" value="Pseudouridine synthase"/>
    <property type="match status" value="1"/>
</dbReference>
<name>A0A9D1T1P3_9BACT</name>